<dbReference type="AlphaFoldDB" id="A0A151UIB2"/>
<evidence type="ECO:0000256" key="1">
    <source>
        <dbReference type="SAM" id="SignalP"/>
    </source>
</evidence>
<evidence type="ECO:0000313" key="3">
    <source>
        <dbReference type="Proteomes" id="UP000075243"/>
    </source>
</evidence>
<organism evidence="2 3">
    <name type="scientific">Cajanus cajan</name>
    <name type="common">Pigeon pea</name>
    <name type="synonym">Cajanus indicus</name>
    <dbReference type="NCBI Taxonomy" id="3821"/>
    <lineage>
        <taxon>Eukaryota</taxon>
        <taxon>Viridiplantae</taxon>
        <taxon>Streptophyta</taxon>
        <taxon>Embryophyta</taxon>
        <taxon>Tracheophyta</taxon>
        <taxon>Spermatophyta</taxon>
        <taxon>Magnoliopsida</taxon>
        <taxon>eudicotyledons</taxon>
        <taxon>Gunneridae</taxon>
        <taxon>Pentapetalae</taxon>
        <taxon>rosids</taxon>
        <taxon>fabids</taxon>
        <taxon>Fabales</taxon>
        <taxon>Fabaceae</taxon>
        <taxon>Papilionoideae</taxon>
        <taxon>50 kb inversion clade</taxon>
        <taxon>NPAAA clade</taxon>
        <taxon>indigoferoid/millettioid clade</taxon>
        <taxon>Phaseoleae</taxon>
        <taxon>Cajanus</taxon>
    </lineage>
</organism>
<feature type="chain" id="PRO_5012407447" evidence="1">
    <location>
        <begin position="16"/>
        <end position="50"/>
    </location>
</feature>
<feature type="signal peptide" evidence="1">
    <location>
        <begin position="1"/>
        <end position="15"/>
    </location>
</feature>
<sequence>LFPDIILMMLLYVKSWNMEVISTCANSTREFLANLCINRLVSSLRIPENE</sequence>
<dbReference type="Proteomes" id="UP000075243">
    <property type="component" value="Unassembled WGS sequence"/>
</dbReference>
<comment type="caution">
    <text evidence="2">The sequence shown here is derived from an EMBL/GenBank/DDBJ whole genome shotgun (WGS) entry which is preliminary data.</text>
</comment>
<name>A0A151UIB2_CAJCA</name>
<dbReference type="EMBL" id="AGCT01067501">
    <property type="protein sequence ID" value="KYP79025.1"/>
    <property type="molecule type" value="Genomic_DNA"/>
</dbReference>
<proteinExistence type="predicted"/>
<keyword evidence="3" id="KW-1185">Reference proteome</keyword>
<evidence type="ECO:0000313" key="2">
    <source>
        <dbReference type="EMBL" id="KYP79025.1"/>
    </source>
</evidence>
<keyword evidence="1" id="KW-0732">Signal</keyword>
<gene>
    <name evidence="2" type="ORF">KK1_050294</name>
</gene>
<protein>
    <submittedName>
        <fullName evidence="2">Uncharacterized protein</fullName>
    </submittedName>
</protein>
<dbReference type="Gramene" id="C.cajan_48562.t">
    <property type="protein sequence ID" value="C.cajan_48562.t.cds1"/>
    <property type="gene ID" value="C.cajan_48562"/>
</dbReference>
<accession>A0A151UIB2</accession>
<feature type="non-terminal residue" evidence="2">
    <location>
        <position position="1"/>
    </location>
</feature>
<reference evidence="2" key="1">
    <citation type="journal article" date="2012" name="Nat. Biotechnol.">
        <title>Draft genome sequence of pigeonpea (Cajanus cajan), an orphan legume crop of resource-poor farmers.</title>
        <authorList>
            <person name="Varshney R.K."/>
            <person name="Chen W."/>
            <person name="Li Y."/>
            <person name="Bharti A.K."/>
            <person name="Saxena R.K."/>
            <person name="Schlueter J.A."/>
            <person name="Donoghue M.T."/>
            <person name="Azam S."/>
            <person name="Fan G."/>
            <person name="Whaley A.M."/>
            <person name="Farmer A.D."/>
            <person name="Sheridan J."/>
            <person name="Iwata A."/>
            <person name="Tuteja R."/>
            <person name="Penmetsa R.V."/>
            <person name="Wu W."/>
            <person name="Upadhyaya H.D."/>
            <person name="Yang S.P."/>
            <person name="Shah T."/>
            <person name="Saxena K.B."/>
            <person name="Michael T."/>
            <person name="McCombie W.R."/>
            <person name="Yang B."/>
            <person name="Zhang G."/>
            <person name="Yang H."/>
            <person name="Wang J."/>
            <person name="Spillane C."/>
            <person name="Cook D.R."/>
            <person name="May G.D."/>
            <person name="Xu X."/>
            <person name="Jackson S.A."/>
        </authorList>
    </citation>
    <scope>NUCLEOTIDE SEQUENCE [LARGE SCALE GENOMIC DNA]</scope>
</reference>